<keyword evidence="2" id="KW-1185">Reference proteome</keyword>
<gene>
    <name evidence="1" type="ORF">LSINAPIS_LOCUS6271</name>
</gene>
<sequence length="231" mass="27164">MFGEKMRSLWIFVIITKASSYHRDWGPVIAPFTPGLVPIQSECEDQPGRPCLEIPSRDICKKKLLQPPNPWLPLPWWYLYCKLLVAPRPTVPQSTYTVHQHYKDTLNELKRFKEAIVYLSIISLASCSWYPATKQLPKNNSPLFIRNEITKNSKIPNKEFCDFMQMNGAGTYLVLPWWKEYCQLSDDDDVHLFEIFYKPMYSAIVDQIQSFRKRGIFEPGMIQKEPDYYKI</sequence>
<protein>
    <submittedName>
        <fullName evidence="1">Uncharacterized protein</fullName>
    </submittedName>
</protein>
<dbReference type="Proteomes" id="UP000324832">
    <property type="component" value="Unassembled WGS sequence"/>
</dbReference>
<dbReference type="EMBL" id="FZQP02001937">
    <property type="protein sequence ID" value="VVC94288.1"/>
    <property type="molecule type" value="Genomic_DNA"/>
</dbReference>
<name>A0A5E4Q7M4_9NEOP</name>
<evidence type="ECO:0000313" key="2">
    <source>
        <dbReference type="Proteomes" id="UP000324832"/>
    </source>
</evidence>
<proteinExistence type="predicted"/>
<evidence type="ECO:0000313" key="1">
    <source>
        <dbReference type="EMBL" id="VVC94288.1"/>
    </source>
</evidence>
<dbReference type="AlphaFoldDB" id="A0A5E4Q7M4"/>
<organism evidence="1 2">
    <name type="scientific">Leptidea sinapis</name>
    <dbReference type="NCBI Taxonomy" id="189913"/>
    <lineage>
        <taxon>Eukaryota</taxon>
        <taxon>Metazoa</taxon>
        <taxon>Ecdysozoa</taxon>
        <taxon>Arthropoda</taxon>
        <taxon>Hexapoda</taxon>
        <taxon>Insecta</taxon>
        <taxon>Pterygota</taxon>
        <taxon>Neoptera</taxon>
        <taxon>Endopterygota</taxon>
        <taxon>Lepidoptera</taxon>
        <taxon>Glossata</taxon>
        <taxon>Ditrysia</taxon>
        <taxon>Papilionoidea</taxon>
        <taxon>Pieridae</taxon>
        <taxon>Dismorphiinae</taxon>
        <taxon>Leptidea</taxon>
    </lineage>
</organism>
<accession>A0A5E4Q7M4</accession>
<reference evidence="1 2" key="1">
    <citation type="submission" date="2017-07" db="EMBL/GenBank/DDBJ databases">
        <authorList>
            <person name="Talla V."/>
            <person name="Backstrom N."/>
        </authorList>
    </citation>
    <scope>NUCLEOTIDE SEQUENCE [LARGE SCALE GENOMIC DNA]</scope>
</reference>